<dbReference type="RefSeq" id="WP_246077985.1">
    <property type="nucleotide sequence ID" value="NZ_BJML01000002.1"/>
</dbReference>
<dbReference type="SUPFAM" id="SSF55729">
    <property type="entry name" value="Acyl-CoA N-acyltransferases (Nat)"/>
    <property type="match status" value="1"/>
</dbReference>
<dbReference type="GeneID" id="57143747"/>
<dbReference type="InterPro" id="IPR050832">
    <property type="entry name" value="Bact_Acetyltransf"/>
</dbReference>
<dbReference type="Proteomes" id="UP000319525">
    <property type="component" value="Unassembled WGS sequence"/>
</dbReference>
<proteinExistence type="predicted"/>
<dbReference type="GO" id="GO:0016747">
    <property type="term" value="F:acyltransferase activity, transferring groups other than amino-acyl groups"/>
    <property type="evidence" value="ECO:0007669"/>
    <property type="project" value="InterPro"/>
</dbReference>
<reference evidence="4 5" key="1">
    <citation type="submission" date="2019-06" db="EMBL/GenBank/DDBJ databases">
        <title>Whole genome shotgun sequence of Microbacterium testaceum NBRC 12675.</title>
        <authorList>
            <person name="Hosoyama A."/>
            <person name="Uohara A."/>
            <person name="Ohji S."/>
            <person name="Ichikawa N."/>
        </authorList>
    </citation>
    <scope>NUCLEOTIDE SEQUENCE [LARGE SCALE GENOMIC DNA]</scope>
    <source>
        <strain evidence="4 5">NBRC 12675</strain>
    </source>
</reference>
<organism evidence="4 5">
    <name type="scientific">Microbacterium testaceum</name>
    <name type="common">Aureobacterium testaceum</name>
    <name type="synonym">Brevibacterium testaceum</name>
    <dbReference type="NCBI Taxonomy" id="2033"/>
    <lineage>
        <taxon>Bacteria</taxon>
        <taxon>Bacillati</taxon>
        <taxon>Actinomycetota</taxon>
        <taxon>Actinomycetes</taxon>
        <taxon>Micrococcales</taxon>
        <taxon>Microbacteriaceae</taxon>
        <taxon>Microbacterium</taxon>
    </lineage>
</organism>
<dbReference type="Gene3D" id="3.40.630.30">
    <property type="match status" value="1"/>
</dbReference>
<evidence type="ECO:0000313" key="5">
    <source>
        <dbReference type="Proteomes" id="UP000319525"/>
    </source>
</evidence>
<dbReference type="Pfam" id="PF00583">
    <property type="entry name" value="Acetyltransf_1"/>
    <property type="match status" value="1"/>
</dbReference>
<feature type="domain" description="N-acetyltransferase" evidence="3">
    <location>
        <begin position="3"/>
        <end position="154"/>
    </location>
</feature>
<dbReference type="InterPro" id="IPR000182">
    <property type="entry name" value="GNAT_dom"/>
</dbReference>
<name>A0A4Y3QJN6_MICTE</name>
<dbReference type="EMBL" id="BJML01000002">
    <property type="protein sequence ID" value="GEB45107.1"/>
    <property type="molecule type" value="Genomic_DNA"/>
</dbReference>
<evidence type="ECO:0000259" key="3">
    <source>
        <dbReference type="PROSITE" id="PS51186"/>
    </source>
</evidence>
<dbReference type="InterPro" id="IPR016181">
    <property type="entry name" value="Acyl_CoA_acyltransferase"/>
</dbReference>
<evidence type="ECO:0000313" key="4">
    <source>
        <dbReference type="EMBL" id="GEB45107.1"/>
    </source>
</evidence>
<dbReference type="CDD" id="cd04301">
    <property type="entry name" value="NAT_SF"/>
    <property type="match status" value="1"/>
</dbReference>
<dbReference type="PANTHER" id="PTHR43877">
    <property type="entry name" value="AMINOALKYLPHOSPHONATE N-ACETYLTRANSFERASE-RELATED-RELATED"/>
    <property type="match status" value="1"/>
</dbReference>
<evidence type="ECO:0000256" key="2">
    <source>
        <dbReference type="ARBA" id="ARBA00023315"/>
    </source>
</evidence>
<evidence type="ECO:0000256" key="1">
    <source>
        <dbReference type="ARBA" id="ARBA00022679"/>
    </source>
</evidence>
<accession>A0A4Y3QJN6</accession>
<dbReference type="PANTHER" id="PTHR43877:SF5">
    <property type="entry name" value="BLL8307 PROTEIN"/>
    <property type="match status" value="1"/>
</dbReference>
<keyword evidence="2" id="KW-0012">Acyltransferase</keyword>
<sequence length="156" mass="17036">MPLVIRPDDLSGDATRALVAAHLAGMLENTPVESVHALDVDRLTADGITVWSAWVDDELAGIGACKDLDRDRAELKSMRVAEGFLGQGIGRAILRHIMDDARERGIRSLWLETGSTDDFVPARRLYASEGFVECPAFPPYAPDPLSTFMTRTVEAP</sequence>
<keyword evidence="1 4" id="KW-0808">Transferase</keyword>
<comment type="caution">
    <text evidence="4">The sequence shown here is derived from an EMBL/GenBank/DDBJ whole genome shotgun (WGS) entry which is preliminary data.</text>
</comment>
<dbReference type="AlphaFoldDB" id="A0A4Y3QJN6"/>
<dbReference type="PROSITE" id="PS51186">
    <property type="entry name" value="GNAT"/>
    <property type="match status" value="1"/>
</dbReference>
<protein>
    <submittedName>
        <fullName evidence="4">N-acetyltransferase</fullName>
    </submittedName>
</protein>
<gene>
    <name evidence="4" type="primary">ysnE</name>
    <name evidence="4" type="ORF">MTE01_10520</name>
</gene>